<dbReference type="PROSITE" id="PS00092">
    <property type="entry name" value="N6_MTASE"/>
    <property type="match status" value="1"/>
</dbReference>
<dbReference type="Proteomes" id="UP000249577">
    <property type="component" value="Unassembled WGS sequence"/>
</dbReference>
<evidence type="ECO:0000256" key="2">
    <source>
        <dbReference type="ARBA" id="ARBA00022691"/>
    </source>
</evidence>
<accession>A0A2W5KSR5</accession>
<dbReference type="GO" id="GO:0003676">
    <property type="term" value="F:nucleic acid binding"/>
    <property type="evidence" value="ECO:0007669"/>
    <property type="project" value="InterPro"/>
</dbReference>
<dbReference type="PANTHER" id="PTHR47739:SF1">
    <property type="entry name" value="TRNA1(VAL) (ADENINE(37)-N6)-METHYLTRANSFERASE"/>
    <property type="match status" value="1"/>
</dbReference>
<keyword evidence="1" id="KW-0808">Transferase</keyword>
<protein>
    <recommendedName>
        <fullName evidence="3">Methyltransferase small domain-containing protein</fullName>
    </recommendedName>
</protein>
<dbReference type="Pfam" id="PF05175">
    <property type="entry name" value="MTS"/>
    <property type="match status" value="1"/>
</dbReference>
<reference evidence="4 5" key="1">
    <citation type="submission" date="2017-08" db="EMBL/GenBank/DDBJ databases">
        <title>Infants hospitalized years apart are colonized by the same room-sourced microbial strains.</title>
        <authorList>
            <person name="Brooks B."/>
            <person name="Olm M.R."/>
            <person name="Firek B.A."/>
            <person name="Baker R."/>
            <person name="Thomas B.C."/>
            <person name="Morowitz M.J."/>
            <person name="Banfield J.F."/>
        </authorList>
    </citation>
    <scope>NUCLEOTIDE SEQUENCE [LARGE SCALE GENOMIC DNA]</scope>
    <source>
        <strain evidence="4">S2_005_003_R2_43</strain>
    </source>
</reference>
<proteinExistence type="predicted"/>
<dbReference type="AlphaFoldDB" id="A0A2W5KSR5"/>
<dbReference type="Gene3D" id="3.40.50.150">
    <property type="entry name" value="Vaccinia Virus protein VP39"/>
    <property type="match status" value="1"/>
</dbReference>
<evidence type="ECO:0000259" key="3">
    <source>
        <dbReference type="Pfam" id="PF05175"/>
    </source>
</evidence>
<sequence>MSEEVSDDGFLGRRLRLLQPKRGHRFGGDAALLVAAARSVMKDGDAVADFGAGVGAVGLGLALLGAGRVVLVEIDPALAAISAQNADRNGLRERTETAVCDVAALCRPGAPADVAPDRFDLVAANPPFDDPGRFRPSSGSGRALAHLGDDVLFADWASAAARALKSGGAFVAIHRPEALAGILAALDRAFGDVRLKPVHARAGAPAGRLLVSARKGGRGPLEIRPALVMHADEGGFTAEADAAQRGEAALDLA</sequence>
<evidence type="ECO:0000313" key="5">
    <source>
        <dbReference type="Proteomes" id="UP000249577"/>
    </source>
</evidence>
<dbReference type="SUPFAM" id="SSF53335">
    <property type="entry name" value="S-adenosyl-L-methionine-dependent methyltransferases"/>
    <property type="match status" value="1"/>
</dbReference>
<keyword evidence="1" id="KW-0489">Methyltransferase</keyword>
<feature type="domain" description="Methyltransferase small" evidence="3">
    <location>
        <begin position="43"/>
        <end position="133"/>
    </location>
</feature>
<dbReference type="GO" id="GO:0032259">
    <property type="term" value="P:methylation"/>
    <property type="evidence" value="ECO:0007669"/>
    <property type="project" value="UniProtKB-KW"/>
</dbReference>
<comment type="caution">
    <text evidence="4">The sequence shown here is derived from an EMBL/GenBank/DDBJ whole genome shotgun (WGS) entry which is preliminary data.</text>
</comment>
<gene>
    <name evidence="4" type="ORF">DI565_00875</name>
</gene>
<dbReference type="EMBL" id="QFPN01000001">
    <property type="protein sequence ID" value="PZQ18984.1"/>
    <property type="molecule type" value="Genomic_DNA"/>
</dbReference>
<dbReference type="InterPro" id="IPR050210">
    <property type="entry name" value="tRNA_Adenine-N(6)_MTase"/>
</dbReference>
<dbReference type="InterPro" id="IPR002052">
    <property type="entry name" value="DNA_methylase_N6_adenine_CS"/>
</dbReference>
<dbReference type="InterPro" id="IPR029063">
    <property type="entry name" value="SAM-dependent_MTases_sf"/>
</dbReference>
<dbReference type="InterPro" id="IPR007848">
    <property type="entry name" value="Small_mtfrase_dom"/>
</dbReference>
<name>A0A2W5KSR5_ANCNO</name>
<evidence type="ECO:0000313" key="4">
    <source>
        <dbReference type="EMBL" id="PZQ18984.1"/>
    </source>
</evidence>
<dbReference type="GO" id="GO:0008170">
    <property type="term" value="F:N-methyltransferase activity"/>
    <property type="evidence" value="ECO:0007669"/>
    <property type="project" value="UniProtKB-ARBA"/>
</dbReference>
<evidence type="ECO:0000256" key="1">
    <source>
        <dbReference type="ARBA" id="ARBA00022603"/>
    </source>
</evidence>
<dbReference type="GO" id="GO:0008757">
    <property type="term" value="F:S-adenosylmethionine-dependent methyltransferase activity"/>
    <property type="evidence" value="ECO:0007669"/>
    <property type="project" value="UniProtKB-ARBA"/>
</dbReference>
<keyword evidence="2" id="KW-0949">S-adenosyl-L-methionine</keyword>
<organism evidence="4 5">
    <name type="scientific">Ancylobacter novellus</name>
    <name type="common">Thiobacillus novellus</name>
    <dbReference type="NCBI Taxonomy" id="921"/>
    <lineage>
        <taxon>Bacteria</taxon>
        <taxon>Pseudomonadati</taxon>
        <taxon>Pseudomonadota</taxon>
        <taxon>Alphaproteobacteria</taxon>
        <taxon>Hyphomicrobiales</taxon>
        <taxon>Xanthobacteraceae</taxon>
        <taxon>Ancylobacter</taxon>
    </lineage>
</organism>
<dbReference type="PANTHER" id="PTHR47739">
    <property type="entry name" value="TRNA1(VAL) (ADENINE(37)-N6)-METHYLTRANSFERASE"/>
    <property type="match status" value="1"/>
</dbReference>